<reference evidence="4 5" key="1">
    <citation type="submission" date="2019-02" db="EMBL/GenBank/DDBJ databases">
        <title>Deep-cultivation of Planctomycetes and their phenomic and genomic characterization uncovers novel biology.</title>
        <authorList>
            <person name="Wiegand S."/>
            <person name="Jogler M."/>
            <person name="Boedeker C."/>
            <person name="Pinto D."/>
            <person name="Vollmers J."/>
            <person name="Rivas-Marin E."/>
            <person name="Kohn T."/>
            <person name="Peeters S.H."/>
            <person name="Heuer A."/>
            <person name="Rast P."/>
            <person name="Oberbeckmann S."/>
            <person name="Bunk B."/>
            <person name="Jeske O."/>
            <person name="Meyerdierks A."/>
            <person name="Storesund J.E."/>
            <person name="Kallscheuer N."/>
            <person name="Luecker S."/>
            <person name="Lage O.M."/>
            <person name="Pohl T."/>
            <person name="Merkel B.J."/>
            <person name="Hornburger P."/>
            <person name="Mueller R.-W."/>
            <person name="Bruemmer F."/>
            <person name="Labrenz M."/>
            <person name="Spormann A.M."/>
            <person name="Op den Camp H."/>
            <person name="Overmann J."/>
            <person name="Amann R."/>
            <person name="Jetten M.S.M."/>
            <person name="Mascher T."/>
            <person name="Medema M.H."/>
            <person name="Devos D.P."/>
            <person name="Kaster A.-K."/>
            <person name="Ovreas L."/>
            <person name="Rohde M."/>
            <person name="Galperin M.Y."/>
            <person name="Jogler C."/>
        </authorList>
    </citation>
    <scope>NUCLEOTIDE SEQUENCE [LARGE SCALE GENOMIC DNA]</scope>
    <source>
        <strain evidence="4 5">Mal52</strain>
    </source>
</reference>
<keyword evidence="5" id="KW-1185">Reference proteome</keyword>
<feature type="coiled-coil region" evidence="1">
    <location>
        <begin position="121"/>
        <end position="207"/>
    </location>
</feature>
<feature type="compositionally biased region" description="Gly residues" evidence="2">
    <location>
        <begin position="410"/>
        <end position="423"/>
    </location>
</feature>
<evidence type="ECO:0000256" key="3">
    <source>
        <dbReference type="SAM" id="Phobius"/>
    </source>
</evidence>
<feature type="compositionally biased region" description="Polar residues" evidence="2">
    <location>
        <begin position="426"/>
        <end position="442"/>
    </location>
</feature>
<keyword evidence="3" id="KW-0472">Membrane</keyword>
<evidence type="ECO:0000313" key="5">
    <source>
        <dbReference type="Proteomes" id="UP000319383"/>
    </source>
</evidence>
<keyword evidence="3" id="KW-0812">Transmembrane</keyword>
<organism evidence="4 5">
    <name type="scientific">Symmachiella dynata</name>
    <dbReference type="NCBI Taxonomy" id="2527995"/>
    <lineage>
        <taxon>Bacteria</taxon>
        <taxon>Pseudomonadati</taxon>
        <taxon>Planctomycetota</taxon>
        <taxon>Planctomycetia</taxon>
        <taxon>Planctomycetales</taxon>
        <taxon>Planctomycetaceae</taxon>
        <taxon>Symmachiella</taxon>
    </lineage>
</organism>
<proteinExistence type="predicted"/>
<dbReference type="Proteomes" id="UP000319383">
    <property type="component" value="Chromosome"/>
</dbReference>
<feature type="compositionally biased region" description="Polar residues" evidence="2">
    <location>
        <begin position="577"/>
        <end position="614"/>
    </location>
</feature>
<dbReference type="RefSeq" id="WP_145374211.1">
    <property type="nucleotide sequence ID" value="NZ_CP036276.1"/>
</dbReference>
<dbReference type="AlphaFoldDB" id="A0A517ZI63"/>
<dbReference type="EMBL" id="CP036276">
    <property type="protein sequence ID" value="QDU42142.1"/>
    <property type="molecule type" value="Genomic_DNA"/>
</dbReference>
<evidence type="ECO:0000256" key="1">
    <source>
        <dbReference type="SAM" id="Coils"/>
    </source>
</evidence>
<protein>
    <submittedName>
        <fullName evidence="4">Uncharacterized protein</fullName>
    </submittedName>
</protein>
<feature type="compositionally biased region" description="Polar residues" evidence="2">
    <location>
        <begin position="643"/>
        <end position="671"/>
    </location>
</feature>
<accession>A0A517ZI63</accession>
<feature type="region of interest" description="Disordered" evidence="2">
    <location>
        <begin position="365"/>
        <end position="673"/>
    </location>
</feature>
<sequence>MSRRSSRSNLTVSLFPFLAVLVCAMGALIFLLIVTTQMIGDESAQKKKVVEVKAPEPTPAPNPFIEVAPYESPDRETLDAAPEFVVVLPKVEPPPEPKPIPPLITVPDPNIKLRRQIADLKIQQQRRRQQLAEQSAELLEAQRALDAARQDLKQQQAALDELQDDQASVGEKSQEIQAERKRLLLKIRKTEEQLEKLENRRATMPSKYALIPYDGRQGTTRRPIFVECTKKGMRFLPENVYLGPSQLEGFTDGYNPLLAGVQALNDYWTQVAKTPNALNADKPYVMLIVRPEGSVTYYMARKFLTEWQEPYGYELIEDDFAWELPPADPQAQQVLRQAIAEALKNRRDVIRKYAVRGSMDALSEFPNEEDMADPELPFSQGTSNASRFAAKARRHRRRIAEQGNASVGRGSAGRGTEGRGPGGSRLQPTQPQQSTRKSQSSLPGWDEVPSQYGQNGSKNPGGGSSPATRAPVEDPTDAFQHAGEIPRRFLSPSDAQTLEPGWSRGAANEDQAASLAGMGTKGSNPQASGRNQQFPGGNPQSSGGNQPPSGRDNGTSSLFDDLDPTQAGTGNPLEQKVTGNNSGQTGSAEQGGQPGSPAQTSTAANARGPQSPSSDGKPGRGQAGPQAHPTGNELAKAPYVGRSTGSPGQNSARNSAQNSPQTGGTSSQSAIGEQGQPALPQLNINQQRQMDRMQKNLSKRGWGLSRRAGIGIERSVNVVITPDRIQVGKLEMAIVLGHGETEQQVVRAVIVDIDENAKTWGDPPSGFYWVPYVRFRVSPNAVHISKPIEQALRKGGLSTKTTYGEATVVSPKQEVSR</sequence>
<keyword evidence="3" id="KW-1133">Transmembrane helix</keyword>
<evidence type="ECO:0000256" key="2">
    <source>
        <dbReference type="SAM" id="MobiDB-lite"/>
    </source>
</evidence>
<gene>
    <name evidence="4" type="ORF">Mal52_05970</name>
</gene>
<dbReference type="KEGG" id="sdyn:Mal52_05970"/>
<evidence type="ECO:0000313" key="4">
    <source>
        <dbReference type="EMBL" id="QDU42142.1"/>
    </source>
</evidence>
<name>A0A517ZI63_9PLAN</name>
<feature type="transmembrane region" description="Helical" evidence="3">
    <location>
        <begin position="12"/>
        <end position="34"/>
    </location>
</feature>
<keyword evidence="1" id="KW-0175">Coiled coil</keyword>
<feature type="compositionally biased region" description="Polar residues" evidence="2">
    <location>
        <begin position="521"/>
        <end position="558"/>
    </location>
</feature>